<name>A0A2P2QH63_RHIMU</name>
<dbReference type="EMBL" id="GGEC01085866">
    <property type="protein sequence ID" value="MBX66350.1"/>
    <property type="molecule type" value="Transcribed_RNA"/>
</dbReference>
<evidence type="ECO:0000313" key="1">
    <source>
        <dbReference type="EMBL" id="MBX66350.1"/>
    </source>
</evidence>
<proteinExistence type="predicted"/>
<reference evidence="1" key="1">
    <citation type="submission" date="2018-02" db="EMBL/GenBank/DDBJ databases">
        <title>Rhizophora mucronata_Transcriptome.</title>
        <authorList>
            <person name="Meera S.P."/>
            <person name="Sreeshan A."/>
            <person name="Augustine A."/>
        </authorList>
    </citation>
    <scope>NUCLEOTIDE SEQUENCE</scope>
    <source>
        <tissue evidence="1">Leaf</tissue>
    </source>
</reference>
<protein>
    <submittedName>
        <fullName evidence="1">Uncharacterized protein</fullName>
    </submittedName>
</protein>
<accession>A0A2P2QH63</accession>
<sequence length="44" mass="5242">MPDFIKLTLVFLNHQLTNFLSILERWSDMFLVLLFSHTSLSLLF</sequence>
<organism evidence="1">
    <name type="scientific">Rhizophora mucronata</name>
    <name type="common">Asiatic mangrove</name>
    <dbReference type="NCBI Taxonomy" id="61149"/>
    <lineage>
        <taxon>Eukaryota</taxon>
        <taxon>Viridiplantae</taxon>
        <taxon>Streptophyta</taxon>
        <taxon>Embryophyta</taxon>
        <taxon>Tracheophyta</taxon>
        <taxon>Spermatophyta</taxon>
        <taxon>Magnoliopsida</taxon>
        <taxon>eudicotyledons</taxon>
        <taxon>Gunneridae</taxon>
        <taxon>Pentapetalae</taxon>
        <taxon>rosids</taxon>
        <taxon>fabids</taxon>
        <taxon>Malpighiales</taxon>
        <taxon>Rhizophoraceae</taxon>
        <taxon>Rhizophora</taxon>
    </lineage>
</organism>
<dbReference type="AlphaFoldDB" id="A0A2P2QH63"/>